<protein>
    <recommendedName>
        <fullName evidence="5">RNA polymerase-binding transcription factor DksA</fullName>
    </recommendedName>
</protein>
<keyword evidence="3 5" id="KW-0863">Zinc-finger</keyword>
<evidence type="ECO:0000259" key="9">
    <source>
        <dbReference type="Pfam" id="PF21157"/>
    </source>
</evidence>
<evidence type="ECO:0000256" key="5">
    <source>
        <dbReference type="HAMAP-Rule" id="MF_00926"/>
    </source>
</evidence>
<feature type="compositionally biased region" description="Low complexity" evidence="7">
    <location>
        <begin position="1"/>
        <end position="22"/>
    </location>
</feature>
<comment type="similarity">
    <text evidence="5">Belongs to the DksA family.</text>
</comment>
<feature type="region of interest" description="Disordered" evidence="7">
    <location>
        <begin position="150"/>
        <end position="172"/>
    </location>
</feature>
<evidence type="ECO:0000259" key="8">
    <source>
        <dbReference type="Pfam" id="PF01258"/>
    </source>
</evidence>
<dbReference type="PROSITE" id="PS51128">
    <property type="entry name" value="ZF_DKSA_2"/>
    <property type="match status" value="1"/>
</dbReference>
<feature type="compositionally biased region" description="Low complexity" evidence="7">
    <location>
        <begin position="44"/>
        <end position="62"/>
    </location>
</feature>
<name>A0A0K8QLQ0_9GAMM</name>
<dbReference type="PANTHER" id="PTHR33823:SF2">
    <property type="entry name" value="RNA POLYMERASE-BINDING TRANSCRIPTION FACTOR DKSA"/>
    <property type="match status" value="1"/>
</dbReference>
<dbReference type="InterPro" id="IPR000962">
    <property type="entry name" value="Znf_DskA_TraR"/>
</dbReference>
<dbReference type="PROSITE" id="PS01102">
    <property type="entry name" value="ZF_DKSA_1"/>
    <property type="match status" value="1"/>
</dbReference>
<keyword evidence="4 5" id="KW-0862">Zinc</keyword>
<keyword evidence="1 5" id="KW-0963">Cytoplasm</keyword>
<evidence type="ECO:0000256" key="2">
    <source>
        <dbReference type="ARBA" id="ARBA00022723"/>
    </source>
</evidence>
<dbReference type="SUPFAM" id="SSF57716">
    <property type="entry name" value="Glucocorticoid receptor-like (DNA-binding domain)"/>
    <property type="match status" value="1"/>
</dbReference>
<evidence type="ECO:0000256" key="7">
    <source>
        <dbReference type="SAM" id="MobiDB-lite"/>
    </source>
</evidence>
<gene>
    <name evidence="5" type="primary">dksA</name>
    <name evidence="10" type="ORF">MBSD_n1156</name>
</gene>
<feature type="domain" description="Zinc finger DksA/TraR C4-type" evidence="8">
    <location>
        <begin position="197"/>
        <end position="232"/>
    </location>
</feature>
<comment type="caution">
    <text evidence="5">Lacks conserved residue(s) required for the propagation of feature annotation.</text>
</comment>
<dbReference type="PANTHER" id="PTHR33823">
    <property type="entry name" value="RNA POLYMERASE-BINDING TRANSCRIPTION FACTOR DKSA-RELATED"/>
    <property type="match status" value="1"/>
</dbReference>
<dbReference type="NCBIfam" id="TIGR02420">
    <property type="entry name" value="dksA"/>
    <property type="match status" value="1"/>
</dbReference>
<accession>A0A0K8QLQ0</accession>
<evidence type="ECO:0000256" key="3">
    <source>
        <dbReference type="ARBA" id="ARBA00022771"/>
    </source>
</evidence>
<comment type="subcellular location">
    <subcellularLocation>
        <location evidence="5">Cytoplasm</location>
    </subcellularLocation>
</comment>
<proteinExistence type="inferred from homology"/>
<evidence type="ECO:0000256" key="1">
    <source>
        <dbReference type="ARBA" id="ARBA00022490"/>
    </source>
</evidence>
<dbReference type="GO" id="GO:0008270">
    <property type="term" value="F:zinc ion binding"/>
    <property type="evidence" value="ECO:0007669"/>
    <property type="project" value="UniProtKB-UniRule"/>
</dbReference>
<keyword evidence="11" id="KW-1185">Reference proteome</keyword>
<dbReference type="STRING" id="1475481.GCA_000953855_01174"/>
<dbReference type="Gene3D" id="1.20.120.910">
    <property type="entry name" value="DksA, coiled-coil domain"/>
    <property type="match status" value="1"/>
</dbReference>
<evidence type="ECO:0000313" key="11">
    <source>
        <dbReference type="Proteomes" id="UP000253740"/>
    </source>
</evidence>
<feature type="domain" description="DnaK suppressor protein DksA N-terminal" evidence="9">
    <location>
        <begin position="124"/>
        <end position="194"/>
    </location>
</feature>
<dbReference type="InterPro" id="IPR037187">
    <property type="entry name" value="DnaK_N"/>
</dbReference>
<dbReference type="HAMAP" id="MF_00926">
    <property type="entry name" value="DksA"/>
    <property type="match status" value="1"/>
</dbReference>
<dbReference type="InterPro" id="IPR048489">
    <property type="entry name" value="DksA_N"/>
</dbReference>
<dbReference type="InterPro" id="IPR012784">
    <property type="entry name" value="DksA_RNA_pol-bd"/>
</dbReference>
<feature type="region of interest" description="Disordered" evidence="7">
    <location>
        <begin position="1"/>
        <end position="74"/>
    </location>
</feature>
<reference evidence="10" key="1">
    <citation type="submission" date="2015-08" db="EMBL/GenBank/DDBJ databases">
        <title>Complete DNA Sequence of Pseudomonas syringae pv. actinidiae, the Causal Agent of Kiwifruit Canker Disease.</title>
        <authorList>
            <person name="Rikkerink E.H.A."/>
            <person name="Fineran P.C."/>
        </authorList>
    </citation>
    <scope>NUCLEOTIDE SEQUENCE</scope>
    <source>
        <strain evidence="10">SkMP5</strain>
    </source>
</reference>
<evidence type="ECO:0000313" key="10">
    <source>
        <dbReference type="EMBL" id="GAP65865.1"/>
    </source>
</evidence>
<dbReference type="InterPro" id="IPR020458">
    <property type="entry name" value="Znf_DskA_TraR_CS"/>
</dbReference>
<evidence type="ECO:0000256" key="4">
    <source>
        <dbReference type="ARBA" id="ARBA00022833"/>
    </source>
</evidence>
<dbReference type="GO" id="GO:0010468">
    <property type="term" value="P:regulation of gene expression"/>
    <property type="evidence" value="ECO:0007669"/>
    <property type="project" value="UniProtKB-UniRule"/>
</dbReference>
<keyword evidence="2 5" id="KW-0479">Metal-binding</keyword>
<dbReference type="AlphaFoldDB" id="A0A0K8QLQ0"/>
<comment type="subunit">
    <text evidence="5">Interacts directly with the RNA polymerase.</text>
</comment>
<dbReference type="Pfam" id="PF01258">
    <property type="entry name" value="zf-dskA_traR"/>
    <property type="match status" value="1"/>
</dbReference>
<feature type="zinc finger region" description="dksA C4-type" evidence="6">
    <location>
        <begin position="202"/>
        <end position="226"/>
    </location>
</feature>
<dbReference type="EMBL" id="DF970177">
    <property type="protein sequence ID" value="GAP65865.1"/>
    <property type="molecule type" value="Genomic_DNA"/>
</dbReference>
<evidence type="ECO:0000256" key="6">
    <source>
        <dbReference type="PROSITE-ProRule" id="PRU00510"/>
    </source>
</evidence>
<comment type="function">
    <text evidence="5">Transcription factor that acts by binding directly to the RNA polymerase (RNAP). Required for negative regulation of rRNA expression and positive regulation of several amino acid biosynthesis promoters. Also required for regulation of fis expression.</text>
</comment>
<dbReference type="Proteomes" id="UP000253740">
    <property type="component" value="Unassembled WGS sequence"/>
</dbReference>
<dbReference type="SUPFAM" id="SSF109635">
    <property type="entry name" value="DnaK suppressor protein DksA, alpha-hairpin domain"/>
    <property type="match status" value="1"/>
</dbReference>
<dbReference type="GO" id="GO:0005737">
    <property type="term" value="C:cytoplasm"/>
    <property type="evidence" value="ECO:0007669"/>
    <property type="project" value="UniProtKB-SubCell"/>
</dbReference>
<organism evidence="10">
    <name type="scientific">Mizugakiibacter sediminis</name>
    <dbReference type="NCBI Taxonomy" id="1475481"/>
    <lineage>
        <taxon>Bacteria</taxon>
        <taxon>Pseudomonadati</taxon>
        <taxon>Pseudomonadota</taxon>
        <taxon>Gammaproteobacteria</taxon>
        <taxon>Lysobacterales</taxon>
        <taxon>Rhodanobacteraceae</taxon>
        <taxon>Mizugakiibacter</taxon>
    </lineage>
</organism>
<dbReference type="Pfam" id="PF21157">
    <property type="entry name" value="DksA_N"/>
    <property type="match status" value="1"/>
</dbReference>
<sequence length="239" mass="26679">MPKKAQAAAGTSAKAARPASRPAAKRAPAKPAAPAKPVRKEAAAPRAGGAVAAAQPAKSAPPQIKKPVKSETAIAKPRVAIVAPNNEPGITREDGRYALPATVHIELPKGYRPSPDEEYMNPMQLAYFRNKLREWRDQLVEESRQTMENLREEVRDVGDDAERATRETENSLELRTRDRYRKLIAKIDKALRRIEEGRYGYCEETDEEIGVERLEARPIATLSLDAQERREHLRKQMGD</sequence>